<evidence type="ECO:0000256" key="1">
    <source>
        <dbReference type="ARBA" id="ARBA00004167"/>
    </source>
</evidence>
<dbReference type="GO" id="GO:0071949">
    <property type="term" value="F:FAD binding"/>
    <property type="evidence" value="ECO:0007669"/>
    <property type="project" value="InterPro"/>
</dbReference>
<dbReference type="GO" id="GO:0005737">
    <property type="term" value="C:cytoplasm"/>
    <property type="evidence" value="ECO:0007669"/>
    <property type="project" value="TreeGrafter"/>
</dbReference>
<organism evidence="8 9">
    <name type="scientific">Emiliania huxleyi (strain CCMP1516)</name>
    <dbReference type="NCBI Taxonomy" id="280463"/>
    <lineage>
        <taxon>Eukaryota</taxon>
        <taxon>Haptista</taxon>
        <taxon>Haptophyta</taxon>
        <taxon>Prymnesiophyceae</taxon>
        <taxon>Isochrysidales</taxon>
        <taxon>Noelaerhabdaceae</taxon>
        <taxon>Emiliania</taxon>
    </lineage>
</organism>
<feature type="compositionally biased region" description="Pro residues" evidence="6">
    <location>
        <begin position="483"/>
        <end position="500"/>
    </location>
</feature>
<dbReference type="eggNOG" id="KOG1262">
    <property type="taxonomic scope" value="Eukaryota"/>
</dbReference>
<dbReference type="PROSITE" id="PS51387">
    <property type="entry name" value="FAD_PCMH"/>
    <property type="match status" value="1"/>
</dbReference>
<feature type="compositionally biased region" description="Low complexity" evidence="6">
    <location>
        <begin position="422"/>
        <end position="438"/>
    </location>
</feature>
<dbReference type="AlphaFoldDB" id="A0A0D3K401"/>
<keyword evidence="3" id="KW-0812">Transmembrane</keyword>
<evidence type="ECO:0000313" key="8">
    <source>
        <dbReference type="EnsemblProtists" id="EOD30486"/>
    </source>
</evidence>
<evidence type="ECO:0000259" key="7">
    <source>
        <dbReference type="PROSITE" id="PS51387"/>
    </source>
</evidence>
<evidence type="ECO:0000313" key="9">
    <source>
        <dbReference type="Proteomes" id="UP000013827"/>
    </source>
</evidence>
<feature type="compositionally biased region" description="Pro residues" evidence="6">
    <location>
        <begin position="458"/>
        <end position="467"/>
    </location>
</feature>
<dbReference type="KEGG" id="ehx:EMIHUDRAFT_442513"/>
<dbReference type="GO" id="GO:0000246">
    <property type="term" value="F:Delta24(24-1) sterol reductase activity"/>
    <property type="evidence" value="ECO:0007669"/>
    <property type="project" value="TreeGrafter"/>
</dbReference>
<keyword evidence="9" id="KW-1185">Reference proteome</keyword>
<dbReference type="GO" id="GO:0008202">
    <property type="term" value="P:steroid metabolic process"/>
    <property type="evidence" value="ECO:0007669"/>
    <property type="project" value="TreeGrafter"/>
</dbReference>
<dbReference type="SUPFAM" id="SSF56176">
    <property type="entry name" value="FAD-binding/transporter-associated domain-like"/>
    <property type="match status" value="1"/>
</dbReference>
<dbReference type="Proteomes" id="UP000013827">
    <property type="component" value="Unassembled WGS sequence"/>
</dbReference>
<reference evidence="9" key="1">
    <citation type="journal article" date="2013" name="Nature">
        <title>Pan genome of the phytoplankton Emiliania underpins its global distribution.</title>
        <authorList>
            <person name="Read B.A."/>
            <person name="Kegel J."/>
            <person name="Klute M.J."/>
            <person name="Kuo A."/>
            <person name="Lefebvre S.C."/>
            <person name="Maumus F."/>
            <person name="Mayer C."/>
            <person name="Miller J."/>
            <person name="Monier A."/>
            <person name="Salamov A."/>
            <person name="Young J."/>
            <person name="Aguilar M."/>
            <person name="Claverie J.M."/>
            <person name="Frickenhaus S."/>
            <person name="Gonzalez K."/>
            <person name="Herman E.K."/>
            <person name="Lin Y.C."/>
            <person name="Napier J."/>
            <person name="Ogata H."/>
            <person name="Sarno A.F."/>
            <person name="Shmutz J."/>
            <person name="Schroeder D."/>
            <person name="de Vargas C."/>
            <person name="Verret F."/>
            <person name="von Dassow P."/>
            <person name="Valentin K."/>
            <person name="Van de Peer Y."/>
            <person name="Wheeler G."/>
            <person name="Dacks J.B."/>
            <person name="Delwiche C.F."/>
            <person name="Dyhrman S.T."/>
            <person name="Glockner G."/>
            <person name="John U."/>
            <person name="Richards T."/>
            <person name="Worden A.Z."/>
            <person name="Zhang X."/>
            <person name="Grigoriev I.V."/>
            <person name="Allen A.E."/>
            <person name="Bidle K."/>
            <person name="Borodovsky M."/>
            <person name="Bowler C."/>
            <person name="Brownlee C."/>
            <person name="Cock J.M."/>
            <person name="Elias M."/>
            <person name="Gladyshev V.N."/>
            <person name="Groth M."/>
            <person name="Guda C."/>
            <person name="Hadaegh A."/>
            <person name="Iglesias-Rodriguez M.D."/>
            <person name="Jenkins J."/>
            <person name="Jones B.M."/>
            <person name="Lawson T."/>
            <person name="Leese F."/>
            <person name="Lindquist E."/>
            <person name="Lobanov A."/>
            <person name="Lomsadze A."/>
            <person name="Malik S.B."/>
            <person name="Marsh M.E."/>
            <person name="Mackinder L."/>
            <person name="Mock T."/>
            <person name="Mueller-Roeber B."/>
            <person name="Pagarete A."/>
            <person name="Parker M."/>
            <person name="Probert I."/>
            <person name="Quesneville H."/>
            <person name="Raines C."/>
            <person name="Rensing S.A."/>
            <person name="Riano-Pachon D.M."/>
            <person name="Richier S."/>
            <person name="Rokitta S."/>
            <person name="Shiraiwa Y."/>
            <person name="Soanes D.M."/>
            <person name="van der Giezen M."/>
            <person name="Wahlund T.M."/>
            <person name="Williams B."/>
            <person name="Wilson W."/>
            <person name="Wolfe G."/>
            <person name="Wurch L.L."/>
        </authorList>
    </citation>
    <scope>NUCLEOTIDE SEQUENCE</scope>
</reference>
<dbReference type="InterPro" id="IPR006094">
    <property type="entry name" value="Oxid_FAD_bind_N"/>
</dbReference>
<dbReference type="GO" id="GO:0016020">
    <property type="term" value="C:membrane"/>
    <property type="evidence" value="ECO:0007669"/>
    <property type="project" value="UniProtKB-SubCell"/>
</dbReference>
<reference evidence="8" key="2">
    <citation type="submission" date="2024-10" db="UniProtKB">
        <authorList>
            <consortium name="EnsemblProtists"/>
        </authorList>
    </citation>
    <scope>IDENTIFICATION</scope>
</reference>
<comment type="subcellular location">
    <subcellularLocation>
        <location evidence="1">Membrane</location>
        <topology evidence="1">Single-pass membrane protein</topology>
    </subcellularLocation>
</comment>
<feature type="domain" description="FAD-binding PCMH-type" evidence="7">
    <location>
        <begin position="76"/>
        <end position="252"/>
    </location>
</feature>
<dbReference type="OMA" id="WVGRSAF"/>
<evidence type="ECO:0000256" key="4">
    <source>
        <dbReference type="ARBA" id="ARBA00022989"/>
    </source>
</evidence>
<dbReference type="InterPro" id="IPR016169">
    <property type="entry name" value="FAD-bd_PCMH_sub2"/>
</dbReference>
<evidence type="ECO:0000256" key="6">
    <source>
        <dbReference type="SAM" id="MobiDB-lite"/>
    </source>
</evidence>
<keyword evidence="4" id="KW-1133">Transmembrane helix</keyword>
<dbReference type="EC" id="1.3.1.72" evidence="2"/>
<dbReference type="EnsemblProtists" id="EOD30486">
    <property type="protein sequence ID" value="EOD30486"/>
    <property type="gene ID" value="EMIHUDRAFT_442513"/>
</dbReference>
<feature type="compositionally biased region" description="Basic residues" evidence="6">
    <location>
        <begin position="655"/>
        <end position="670"/>
    </location>
</feature>
<dbReference type="PaxDb" id="2903-EOD30486"/>
<feature type="compositionally biased region" description="Low complexity" evidence="6">
    <location>
        <begin position="635"/>
        <end position="645"/>
    </location>
</feature>
<dbReference type="PANTHER" id="PTHR10801">
    <property type="entry name" value="24-DEHYDROCHOLESTEROL REDUCTASE"/>
    <property type="match status" value="1"/>
</dbReference>
<dbReference type="InterPro" id="IPR040165">
    <property type="entry name" value="Diminuto-like"/>
</dbReference>
<dbReference type="Gene3D" id="3.30.465.10">
    <property type="match status" value="1"/>
</dbReference>
<protein>
    <recommendedName>
        <fullName evidence="2">Delta(24)-sterol reductase</fullName>
        <ecNumber evidence="2">1.3.1.72</ecNumber>
    </recommendedName>
</protein>
<dbReference type="Pfam" id="PF01565">
    <property type="entry name" value="FAD_binding_4"/>
    <property type="match status" value="1"/>
</dbReference>
<dbReference type="InterPro" id="IPR036318">
    <property type="entry name" value="FAD-bd_PCMH-like_sf"/>
</dbReference>
<dbReference type="GeneID" id="17275759"/>
<dbReference type="InterPro" id="IPR016166">
    <property type="entry name" value="FAD-bd_PCMH"/>
</dbReference>
<evidence type="ECO:0000256" key="5">
    <source>
        <dbReference type="ARBA" id="ARBA00023136"/>
    </source>
</evidence>
<feature type="compositionally biased region" description="Low complexity" evidence="6">
    <location>
        <begin position="446"/>
        <end position="457"/>
    </location>
</feature>
<proteinExistence type="predicted"/>
<dbReference type="STRING" id="2903.R1F5C9"/>
<dbReference type="PANTHER" id="PTHR10801:SF2">
    <property type="entry name" value="FAD-BINDING PCMH-TYPE DOMAIN-CONTAINING PROTEIN"/>
    <property type="match status" value="1"/>
</dbReference>
<dbReference type="GO" id="GO:0050614">
    <property type="term" value="F:Delta24-sterol reductase activity"/>
    <property type="evidence" value="ECO:0007669"/>
    <property type="project" value="UniProtKB-EC"/>
</dbReference>
<feature type="region of interest" description="Disordered" evidence="6">
    <location>
        <begin position="415"/>
        <end position="518"/>
    </location>
</feature>
<name>A0A0D3K401_EMIH1</name>
<accession>A0A0D3K401</accession>
<dbReference type="RefSeq" id="XP_005782915.1">
    <property type="nucleotide sequence ID" value="XM_005782858.1"/>
</dbReference>
<evidence type="ECO:0000256" key="2">
    <source>
        <dbReference type="ARBA" id="ARBA00012405"/>
    </source>
</evidence>
<feature type="region of interest" description="Disordered" evidence="6">
    <location>
        <begin position="632"/>
        <end position="670"/>
    </location>
</feature>
<keyword evidence="5" id="KW-0472">Membrane</keyword>
<dbReference type="HOGENOM" id="CLU_410189_0_0_1"/>
<evidence type="ECO:0000256" key="3">
    <source>
        <dbReference type="ARBA" id="ARBA00022692"/>
    </source>
</evidence>
<sequence>MLATIGYGVASFVIAFVLAALLGSDGGALSKEFPWQFRLAAACRTPVLMLIVVPLSFIRGKYTLGRRRLRRYLRGPGGKAAAIRHAAHVDSISEQLRAWDRGGRKRKLRTARSNWAAMSTKLGSNKEECNQIALGHMNEILDVDEDGLTLTCEPGVTMGELTDELLPLGLMLQSHIEMESITIGGLAMGFGIETNSHKVGLFQESVLEYEFVDSHGRRHSVTKDQPELFYALPWSYGTVGFLTSLKVKLLRTQPYVRVEYLPTSSAGELTSQLQRLAALGEGQAPDFLEATLYDRDNAVIQAGYFDARPSTAAPLNRINVWYKPFYYRHVETALRSGAFQESIPLQHFLHRFTRSIFWELEDMIPFSNHPLYRALWGWLGPPEVSLLKLAQGPVIRRASVYAHVVQARASCLCGASRKASQSSTTGSAPTRSSSSRSPSAPPYLHACPRCTPAALAPPARPLAPPPRRPSREHRDPPGSQSLPTPPPPPRRPPPSPPPSRPQVRIFDHSSETGGSSGLLTPRAAEIEQGEASGLWVDLGAYGVPRAVREGAVWDAKENIRAMEHWTREVGGWQALYTDIFCTPTELRQMFDFSLLDKARKRHDGVDAFPEVYDKVKSEAGISDLSAELAAERAAAKKGTAAGRRSQSAATSVKSPPRRRSRSRSPRPIRG</sequence>